<dbReference type="Proteomes" id="UP000018419">
    <property type="component" value="Unassembled WGS sequence"/>
</dbReference>
<keyword evidence="2" id="KW-1185">Reference proteome</keyword>
<proteinExistence type="predicted"/>
<name>A0ABM9YR16_ACIRA</name>
<sequence>MGLGLLIPIFLVSMAYIAVNSDAKNQEKYRQQQAEQLAKIKAREEAEKLKKE</sequence>
<dbReference type="EMBL" id="ACVR01000013">
    <property type="protein sequence ID" value="EET83584.1"/>
    <property type="molecule type" value="Genomic_DNA"/>
</dbReference>
<protein>
    <submittedName>
        <fullName evidence="1">Uncharacterized protein</fullName>
    </submittedName>
</protein>
<organism evidence="1 2">
    <name type="scientific">Acinetobacter radioresistens SK82</name>
    <dbReference type="NCBI Taxonomy" id="596318"/>
    <lineage>
        <taxon>Bacteria</taxon>
        <taxon>Pseudomonadati</taxon>
        <taxon>Pseudomonadota</taxon>
        <taxon>Gammaproteobacteria</taxon>
        <taxon>Moraxellales</taxon>
        <taxon>Moraxellaceae</taxon>
        <taxon>Acinetobacter</taxon>
    </lineage>
</organism>
<evidence type="ECO:0000313" key="1">
    <source>
        <dbReference type="EMBL" id="EET83584.1"/>
    </source>
</evidence>
<accession>A0ABM9YR16</accession>
<reference evidence="1 2" key="1">
    <citation type="submission" date="2009-07" db="EMBL/GenBank/DDBJ databases">
        <authorList>
            <person name="Madupu R."/>
            <person name="Durkin A.S."/>
            <person name="Torralba M."/>
            <person name="Methe B."/>
            <person name="Sutton G.G."/>
            <person name="Strausberg R.L."/>
            <person name="Nelson K.E."/>
        </authorList>
    </citation>
    <scope>NUCLEOTIDE SEQUENCE [LARGE SCALE GENOMIC DNA]</scope>
    <source>
        <strain evidence="1 2">SK82</strain>
    </source>
</reference>
<gene>
    <name evidence="1" type="ORF">ACIRA0001_2378</name>
</gene>
<comment type="caution">
    <text evidence="1">The sequence shown here is derived from an EMBL/GenBank/DDBJ whole genome shotgun (WGS) entry which is preliminary data.</text>
</comment>
<evidence type="ECO:0000313" key="2">
    <source>
        <dbReference type="Proteomes" id="UP000018419"/>
    </source>
</evidence>